<feature type="binding site" evidence="8">
    <location>
        <begin position="186"/>
        <end position="188"/>
    </location>
    <ligand>
        <name>beta-D-galactose</name>
        <dbReference type="ChEBI" id="CHEBI:27667"/>
    </ligand>
</feature>
<dbReference type="EMBL" id="JACEZS010000009">
    <property type="protein sequence ID" value="MBA5606115.1"/>
    <property type="molecule type" value="Genomic_DNA"/>
</dbReference>
<accession>A0A7W2EHZ1</accession>
<evidence type="ECO:0000256" key="3">
    <source>
        <dbReference type="ARBA" id="ARBA00023235"/>
    </source>
</evidence>
<feature type="binding site" evidence="8">
    <location>
        <begin position="86"/>
        <end position="87"/>
    </location>
    <ligand>
        <name>beta-D-galactose</name>
        <dbReference type="ChEBI" id="CHEBI:27667"/>
    </ligand>
</feature>
<dbReference type="PANTHER" id="PTHR10091:SF49">
    <property type="entry name" value="ALDOSE 1-EPIMERASE"/>
    <property type="match status" value="1"/>
</dbReference>
<sequence>MFASPLPSITRAPFGQLPDGRAASLYTLDNGCGLTVCISDFGGIITAIHAPDRHGVRANVTLGHATLAPYLDDRGYLGALIGRHANRIAHGRYEYDGQQVQLDVNDGKNHLHGGRHGLHTALWQGAPSAKASAARLSLTHVSPDGDQGYPGALALTVLYELNRANELLIHFRAECDRATPVSLTSHAYFNLAGQGDILDQRLMIAADHYTPVDAALIPTGAIVPVQGTPFDFRTPHAVGQRIAADHPQLALGGGYDHNFALRPRAYAHPTLAARLHDPGSGRALDVSCTAPGLQFYSGNFLTGGAGQHGYRAGLCLEPQQFPDNPNQPAFPSAMLRPGQVHRSSITYRFHLVD</sequence>
<name>A0A7W2EHZ1_9BURK</name>
<reference evidence="9 10" key="1">
    <citation type="submission" date="2020-07" db="EMBL/GenBank/DDBJ databases">
        <title>Novel species isolated from subtropical streams in China.</title>
        <authorList>
            <person name="Lu H."/>
        </authorList>
    </citation>
    <scope>NUCLEOTIDE SEQUENCE [LARGE SCALE GENOMIC DNA]</scope>
    <source>
        <strain evidence="9 10">FT3S</strain>
    </source>
</reference>
<comment type="pathway">
    <text evidence="1 5">Carbohydrate metabolism; hexose metabolism.</text>
</comment>
<dbReference type="InterPro" id="IPR014718">
    <property type="entry name" value="GH-type_carb-bd"/>
</dbReference>
<proteinExistence type="inferred from homology"/>
<dbReference type="PIRSF" id="PIRSF005096">
    <property type="entry name" value="GALM"/>
    <property type="match status" value="1"/>
</dbReference>
<dbReference type="GO" id="GO:0033499">
    <property type="term" value="P:galactose catabolic process via UDP-galactose, Leloir pathway"/>
    <property type="evidence" value="ECO:0007669"/>
    <property type="project" value="TreeGrafter"/>
</dbReference>
<evidence type="ECO:0000256" key="4">
    <source>
        <dbReference type="ARBA" id="ARBA00023277"/>
    </source>
</evidence>
<dbReference type="SUPFAM" id="SSF74650">
    <property type="entry name" value="Galactose mutarotase-like"/>
    <property type="match status" value="1"/>
</dbReference>
<comment type="similarity">
    <text evidence="2 5">Belongs to the aldose epimerase family.</text>
</comment>
<dbReference type="InterPro" id="IPR008183">
    <property type="entry name" value="Aldose_1/G6P_1-epimerase"/>
</dbReference>
<comment type="catalytic activity">
    <reaction evidence="5">
        <text>alpha-D-glucose = beta-D-glucose</text>
        <dbReference type="Rhea" id="RHEA:10264"/>
        <dbReference type="ChEBI" id="CHEBI:15903"/>
        <dbReference type="ChEBI" id="CHEBI:17925"/>
        <dbReference type="EC" id="5.1.3.3"/>
    </reaction>
</comment>
<evidence type="ECO:0000256" key="1">
    <source>
        <dbReference type="ARBA" id="ARBA00005028"/>
    </source>
</evidence>
<keyword evidence="4 5" id="KW-0119">Carbohydrate metabolism</keyword>
<dbReference type="InterPro" id="IPR015443">
    <property type="entry name" value="Aldose_1-epimerase"/>
</dbReference>
<evidence type="ECO:0000313" key="9">
    <source>
        <dbReference type="EMBL" id="MBA5606115.1"/>
    </source>
</evidence>
<evidence type="ECO:0000256" key="8">
    <source>
        <dbReference type="PIRSR" id="PIRSR005096-3"/>
    </source>
</evidence>
<gene>
    <name evidence="9" type="ORF">H3H36_12185</name>
</gene>
<keyword evidence="3 5" id="KW-0413">Isomerase</keyword>
<evidence type="ECO:0000256" key="6">
    <source>
        <dbReference type="PIRSR" id="PIRSR005096-1"/>
    </source>
</evidence>
<feature type="active site" description="Proton donor" evidence="6">
    <location>
        <position position="186"/>
    </location>
</feature>
<dbReference type="InterPro" id="IPR047215">
    <property type="entry name" value="Galactose_mutarotase-like"/>
</dbReference>
<dbReference type="NCBIfam" id="NF008277">
    <property type="entry name" value="PRK11055.1"/>
    <property type="match status" value="1"/>
</dbReference>
<dbReference type="InterPro" id="IPR011013">
    <property type="entry name" value="Gal_mutarotase_sf_dom"/>
</dbReference>
<dbReference type="PANTHER" id="PTHR10091">
    <property type="entry name" value="ALDOSE-1-EPIMERASE"/>
    <property type="match status" value="1"/>
</dbReference>
<dbReference type="EC" id="5.1.3.3" evidence="5"/>
<dbReference type="GO" id="GO:0004034">
    <property type="term" value="F:aldose 1-epimerase activity"/>
    <property type="evidence" value="ECO:0007669"/>
    <property type="project" value="UniProtKB-EC"/>
</dbReference>
<evidence type="ECO:0000313" key="10">
    <source>
        <dbReference type="Proteomes" id="UP000566711"/>
    </source>
</evidence>
<evidence type="ECO:0000256" key="5">
    <source>
        <dbReference type="PIRNR" id="PIRNR005096"/>
    </source>
</evidence>
<comment type="caution">
    <text evidence="9">The sequence shown here is derived from an EMBL/GenBank/DDBJ whole genome shotgun (WGS) entry which is preliminary data.</text>
</comment>
<evidence type="ECO:0000256" key="7">
    <source>
        <dbReference type="PIRSR" id="PIRSR005096-2"/>
    </source>
</evidence>
<evidence type="ECO:0000256" key="2">
    <source>
        <dbReference type="ARBA" id="ARBA00006206"/>
    </source>
</evidence>
<dbReference type="Gene3D" id="2.70.98.10">
    <property type="match status" value="1"/>
</dbReference>
<dbReference type="RefSeq" id="WP_182217849.1">
    <property type="nucleotide sequence ID" value="NZ_JACEZS010000009.1"/>
</dbReference>
<dbReference type="GO" id="GO:0006006">
    <property type="term" value="P:glucose metabolic process"/>
    <property type="evidence" value="ECO:0007669"/>
    <property type="project" value="TreeGrafter"/>
</dbReference>
<feature type="active site" description="Proton acceptor" evidence="6">
    <location>
        <position position="317"/>
    </location>
</feature>
<dbReference type="AlphaFoldDB" id="A0A7W2EHZ1"/>
<dbReference type="Proteomes" id="UP000566711">
    <property type="component" value="Unassembled WGS sequence"/>
</dbReference>
<feature type="binding site" evidence="7">
    <location>
        <position position="256"/>
    </location>
    <ligand>
        <name>beta-D-galactose</name>
        <dbReference type="ChEBI" id="CHEBI:27667"/>
    </ligand>
</feature>
<organism evidence="9 10">
    <name type="scientific">Rugamonas fusca</name>
    <dbReference type="NCBI Taxonomy" id="2758568"/>
    <lineage>
        <taxon>Bacteria</taxon>
        <taxon>Pseudomonadati</taxon>
        <taxon>Pseudomonadota</taxon>
        <taxon>Betaproteobacteria</taxon>
        <taxon>Burkholderiales</taxon>
        <taxon>Oxalobacteraceae</taxon>
        <taxon>Telluria group</taxon>
        <taxon>Rugamonas</taxon>
    </lineage>
</organism>
<dbReference type="GO" id="GO:0030246">
    <property type="term" value="F:carbohydrate binding"/>
    <property type="evidence" value="ECO:0007669"/>
    <property type="project" value="InterPro"/>
</dbReference>
<protein>
    <recommendedName>
        <fullName evidence="5">Aldose 1-epimerase</fullName>
        <ecNumber evidence="5">5.1.3.3</ecNumber>
    </recommendedName>
</protein>
<dbReference type="UniPathway" id="UPA00242"/>
<dbReference type="CDD" id="cd09019">
    <property type="entry name" value="galactose_mutarotase_like"/>
    <property type="match status" value="1"/>
</dbReference>
<keyword evidence="10" id="KW-1185">Reference proteome</keyword>
<dbReference type="Pfam" id="PF01263">
    <property type="entry name" value="Aldose_epim"/>
    <property type="match status" value="1"/>
</dbReference>